<evidence type="ECO:0000256" key="6">
    <source>
        <dbReference type="PIRSR" id="PIRSR005091-1"/>
    </source>
</evidence>
<dbReference type="CDD" id="cd16015">
    <property type="entry name" value="LTA_synthase"/>
    <property type="match status" value="1"/>
</dbReference>
<comment type="caution">
    <text evidence="11">The sequence shown here is derived from an EMBL/GenBank/DDBJ whole genome shotgun (WGS) entry which is preliminary data.</text>
</comment>
<dbReference type="PROSITE" id="PS51257">
    <property type="entry name" value="PROKAR_LIPOPROTEIN"/>
    <property type="match status" value="1"/>
</dbReference>
<evidence type="ECO:0000313" key="12">
    <source>
        <dbReference type="Proteomes" id="UP000627292"/>
    </source>
</evidence>
<gene>
    <name evidence="11" type="ORF">GCM10011379_34540</name>
</gene>
<keyword evidence="4 9" id="KW-1133">Transmembrane helix</keyword>
<dbReference type="InterPro" id="IPR050448">
    <property type="entry name" value="OpgB/LTA_synthase_biosynth"/>
</dbReference>
<evidence type="ECO:0000256" key="1">
    <source>
        <dbReference type="ARBA" id="ARBA00004651"/>
    </source>
</evidence>
<dbReference type="GO" id="GO:0046872">
    <property type="term" value="F:metal ion binding"/>
    <property type="evidence" value="ECO:0007669"/>
    <property type="project" value="UniProtKB-KW"/>
</dbReference>
<dbReference type="SUPFAM" id="SSF53649">
    <property type="entry name" value="Alkaline phosphatase-like"/>
    <property type="match status" value="1"/>
</dbReference>
<feature type="transmembrane region" description="Helical" evidence="9">
    <location>
        <begin position="146"/>
        <end position="164"/>
    </location>
</feature>
<reference evidence="11" key="2">
    <citation type="submission" date="2020-09" db="EMBL/GenBank/DDBJ databases">
        <authorList>
            <person name="Sun Q."/>
            <person name="Zhou Y."/>
        </authorList>
    </citation>
    <scope>NUCLEOTIDE SEQUENCE</scope>
    <source>
        <strain evidence="11">CGMCC 1.15290</strain>
    </source>
</reference>
<keyword evidence="12" id="KW-1185">Reference proteome</keyword>
<dbReference type="InterPro" id="IPR017850">
    <property type="entry name" value="Alkaline_phosphatase_core_sf"/>
</dbReference>
<protein>
    <submittedName>
        <fullName evidence="11">Sulfatase</fullName>
    </submittedName>
</protein>
<name>A0A917MX91_9BACT</name>
<dbReference type="Pfam" id="PF00884">
    <property type="entry name" value="Sulfatase"/>
    <property type="match status" value="1"/>
</dbReference>
<feature type="transmembrane region" description="Helical" evidence="9">
    <location>
        <begin position="185"/>
        <end position="205"/>
    </location>
</feature>
<feature type="domain" description="Sulfatase N-terminal" evidence="10">
    <location>
        <begin position="275"/>
        <end position="548"/>
    </location>
</feature>
<dbReference type="Proteomes" id="UP000627292">
    <property type="component" value="Unassembled WGS sequence"/>
</dbReference>
<evidence type="ECO:0000313" key="11">
    <source>
        <dbReference type="EMBL" id="GGH73249.1"/>
    </source>
</evidence>
<evidence type="ECO:0000256" key="2">
    <source>
        <dbReference type="ARBA" id="ARBA00022475"/>
    </source>
</evidence>
<feature type="transmembrane region" description="Helical" evidence="9">
    <location>
        <begin position="91"/>
        <end position="114"/>
    </location>
</feature>
<evidence type="ECO:0000259" key="10">
    <source>
        <dbReference type="Pfam" id="PF00884"/>
    </source>
</evidence>
<proteinExistence type="predicted"/>
<evidence type="ECO:0000256" key="9">
    <source>
        <dbReference type="SAM" id="Phobius"/>
    </source>
</evidence>
<keyword evidence="5 9" id="KW-0472">Membrane</keyword>
<evidence type="ECO:0000256" key="5">
    <source>
        <dbReference type="ARBA" id="ARBA00023136"/>
    </source>
</evidence>
<accession>A0A917MX91</accession>
<keyword evidence="3 9" id="KW-0812">Transmembrane</keyword>
<organism evidence="11 12">
    <name type="scientific">Filimonas zeae</name>
    <dbReference type="NCBI Taxonomy" id="1737353"/>
    <lineage>
        <taxon>Bacteria</taxon>
        <taxon>Pseudomonadati</taxon>
        <taxon>Bacteroidota</taxon>
        <taxon>Chitinophagia</taxon>
        <taxon>Chitinophagales</taxon>
        <taxon>Chitinophagaceae</taxon>
        <taxon>Filimonas</taxon>
    </lineage>
</organism>
<evidence type="ECO:0000256" key="3">
    <source>
        <dbReference type="ARBA" id="ARBA00022692"/>
    </source>
</evidence>
<dbReference type="AlphaFoldDB" id="A0A917MX91"/>
<keyword evidence="7" id="KW-0464">Manganese</keyword>
<keyword evidence="7" id="KW-0479">Metal-binding</keyword>
<feature type="transmembrane region" description="Helical" evidence="9">
    <location>
        <begin position="58"/>
        <end position="84"/>
    </location>
</feature>
<comment type="subcellular location">
    <subcellularLocation>
        <location evidence="1">Cell membrane</location>
        <topology evidence="1">Multi-pass membrane protein</topology>
    </subcellularLocation>
</comment>
<keyword evidence="2" id="KW-1003">Cell membrane</keyword>
<dbReference type="Gene3D" id="3.40.720.10">
    <property type="entry name" value="Alkaline Phosphatase, subunit A"/>
    <property type="match status" value="1"/>
</dbReference>
<dbReference type="InterPro" id="IPR000917">
    <property type="entry name" value="Sulfatase_N"/>
</dbReference>
<evidence type="ECO:0000256" key="8">
    <source>
        <dbReference type="PIRSR" id="PIRSR005091-3"/>
    </source>
</evidence>
<dbReference type="RefSeq" id="WP_188954509.1">
    <property type="nucleotide sequence ID" value="NZ_BMIB01000003.1"/>
</dbReference>
<feature type="binding site" evidence="8">
    <location>
        <position position="495"/>
    </location>
    <ligand>
        <name>Mn(2+)</name>
        <dbReference type="ChEBI" id="CHEBI:29035"/>
    </ligand>
</feature>
<evidence type="ECO:0000256" key="7">
    <source>
        <dbReference type="PIRSR" id="PIRSR005091-2"/>
    </source>
</evidence>
<evidence type="ECO:0000256" key="4">
    <source>
        <dbReference type="ARBA" id="ARBA00022989"/>
    </source>
</evidence>
<dbReference type="PIRSF" id="PIRSF005091">
    <property type="entry name" value="Mmb_sulf_HI1246"/>
    <property type="match status" value="1"/>
</dbReference>
<dbReference type="PANTHER" id="PTHR47371">
    <property type="entry name" value="LIPOTEICHOIC ACID SYNTHASE"/>
    <property type="match status" value="1"/>
</dbReference>
<dbReference type="PANTHER" id="PTHR47371:SF3">
    <property type="entry name" value="PHOSPHOGLYCEROL TRANSFERASE I"/>
    <property type="match status" value="1"/>
</dbReference>
<feature type="active site" evidence="6">
    <location>
        <position position="323"/>
    </location>
</feature>
<feature type="binding site" evidence="8">
    <location>
        <position position="283"/>
    </location>
    <ligand>
        <name>Mn(2+)</name>
        <dbReference type="ChEBI" id="CHEBI:29035"/>
    </ligand>
</feature>
<feature type="binding site" evidence="8">
    <location>
        <position position="494"/>
    </location>
    <ligand>
        <name>Mn(2+)</name>
        <dbReference type="ChEBI" id="CHEBI:29035"/>
    </ligand>
</feature>
<feature type="transmembrane region" description="Helical" evidence="9">
    <location>
        <begin position="15"/>
        <end position="38"/>
    </location>
</feature>
<dbReference type="InterPro" id="IPR012160">
    <property type="entry name" value="LtaS-like"/>
</dbReference>
<reference evidence="11" key="1">
    <citation type="journal article" date="2014" name="Int. J. Syst. Evol. Microbiol.">
        <title>Complete genome sequence of Corynebacterium casei LMG S-19264T (=DSM 44701T), isolated from a smear-ripened cheese.</title>
        <authorList>
            <consortium name="US DOE Joint Genome Institute (JGI-PGF)"/>
            <person name="Walter F."/>
            <person name="Albersmeier A."/>
            <person name="Kalinowski J."/>
            <person name="Ruckert C."/>
        </authorList>
    </citation>
    <scope>NUCLEOTIDE SEQUENCE</scope>
    <source>
        <strain evidence="11">CGMCC 1.15290</strain>
    </source>
</reference>
<sequence>MVKEIAATAAQKSRLFFFSSVFVLTLFLACRIVFHVYYHTTFSHLSVKDFLRVYCGGAYFDLSALAVQNALFIVWMCIPVNAAWQKTHMRIALLLFIVFNAAGIALSVFDIAFFDFSHKRLTADIFHFGGKSDNFLTLVPAFLKNYWYLAVFFLAMVYVIRRFARNYIARFPIMPARHKAGRITGTLLTLVVWMGLMLLNFRGWLALIPISITDAGKFASAQNIPLVLNTPFTFAKSIGAQGLPNLAYYTPEATNQFYSPVHQPVKVAGNRFQKRNVVVIALESFSKEFTGNAGSAVTYTPFLDSLAKESLFFSNAWSNGKQSIQGIPAILASIPSLSDAPFTNSVYAGNNYKGLAGILRDENYYTAFFHGANNGSFNFDAFASQAGYHDYYGRSEYHNEQDYDGNWGIWDEAFLQFAGKKMSGFPQPFHTAIFTLNSHHPFAIPAKYEKQFKGDGNNPLSRAIQYTDYSLRLFFNSIRNEPWYTNTVFVFAADHTGMSNHPFYSNLAGQYQIPVLIFDPSGSIGKKEETATLSQSDIVPTLLHLLGYQKPFFALGNDIYQHPSFAVYYTNSCYNIAQGNYLYSFDGKKGIGLYNIQADSLLQRNLLNQPGDSISTGMERQLKAYLQQYTTHIRNNSMAVK</sequence>
<dbReference type="GO" id="GO:0005886">
    <property type="term" value="C:plasma membrane"/>
    <property type="evidence" value="ECO:0007669"/>
    <property type="project" value="UniProtKB-SubCell"/>
</dbReference>
<dbReference type="EMBL" id="BMIB01000003">
    <property type="protein sequence ID" value="GGH73249.1"/>
    <property type="molecule type" value="Genomic_DNA"/>
</dbReference>
<feature type="binding site" evidence="7">
    <location>
        <position position="439"/>
    </location>
    <ligand>
        <name>substrate</name>
    </ligand>
</feature>